<dbReference type="EMBL" id="MU004190">
    <property type="protein sequence ID" value="KAF2494445.1"/>
    <property type="molecule type" value="Genomic_DNA"/>
</dbReference>
<organism evidence="2 3">
    <name type="scientific">Lophium mytilinum</name>
    <dbReference type="NCBI Taxonomy" id="390894"/>
    <lineage>
        <taxon>Eukaryota</taxon>
        <taxon>Fungi</taxon>
        <taxon>Dikarya</taxon>
        <taxon>Ascomycota</taxon>
        <taxon>Pezizomycotina</taxon>
        <taxon>Dothideomycetes</taxon>
        <taxon>Pleosporomycetidae</taxon>
        <taxon>Mytilinidiales</taxon>
        <taxon>Mytilinidiaceae</taxon>
        <taxon>Lophium</taxon>
    </lineage>
</organism>
<proteinExistence type="predicted"/>
<evidence type="ECO:0000313" key="2">
    <source>
        <dbReference type="EMBL" id="KAF2494445.1"/>
    </source>
</evidence>
<gene>
    <name evidence="2" type="ORF">BU16DRAFT_539732</name>
</gene>
<dbReference type="AlphaFoldDB" id="A0A6A6QPW2"/>
<feature type="signal peptide" evidence="1">
    <location>
        <begin position="1"/>
        <end position="18"/>
    </location>
</feature>
<reference evidence="2" key="1">
    <citation type="journal article" date="2020" name="Stud. Mycol.">
        <title>101 Dothideomycetes genomes: a test case for predicting lifestyles and emergence of pathogens.</title>
        <authorList>
            <person name="Haridas S."/>
            <person name="Albert R."/>
            <person name="Binder M."/>
            <person name="Bloem J."/>
            <person name="Labutti K."/>
            <person name="Salamov A."/>
            <person name="Andreopoulos B."/>
            <person name="Baker S."/>
            <person name="Barry K."/>
            <person name="Bills G."/>
            <person name="Bluhm B."/>
            <person name="Cannon C."/>
            <person name="Castanera R."/>
            <person name="Culley D."/>
            <person name="Daum C."/>
            <person name="Ezra D."/>
            <person name="Gonzalez J."/>
            <person name="Henrissat B."/>
            <person name="Kuo A."/>
            <person name="Liang C."/>
            <person name="Lipzen A."/>
            <person name="Lutzoni F."/>
            <person name="Magnuson J."/>
            <person name="Mondo S."/>
            <person name="Nolan M."/>
            <person name="Ohm R."/>
            <person name="Pangilinan J."/>
            <person name="Park H.-J."/>
            <person name="Ramirez L."/>
            <person name="Alfaro M."/>
            <person name="Sun H."/>
            <person name="Tritt A."/>
            <person name="Yoshinaga Y."/>
            <person name="Zwiers L.-H."/>
            <person name="Turgeon B."/>
            <person name="Goodwin S."/>
            <person name="Spatafora J."/>
            <person name="Crous P."/>
            <person name="Grigoriev I."/>
        </authorList>
    </citation>
    <scope>NUCLEOTIDE SEQUENCE</scope>
    <source>
        <strain evidence="2">CBS 269.34</strain>
    </source>
</reference>
<evidence type="ECO:0000313" key="3">
    <source>
        <dbReference type="Proteomes" id="UP000799750"/>
    </source>
</evidence>
<evidence type="ECO:0000256" key="1">
    <source>
        <dbReference type="SAM" id="SignalP"/>
    </source>
</evidence>
<sequence>MKAYLILIAALFSASAFGHPGNGGAFKDGKAHGHNHGHHGRNMKADWIPRFGMPSWGKREDDQDKNVYYLANCSNANPYYLLLYSDFSKSYDPKNEPTFREALQYVVDTFKLAASSGHQDSGFEATFKDLGASWYGIDNGSRLGSGKDRYGPLYCYKDTGRTLWQGSTETEICYAWYFCWRKGRGTPKITKPG</sequence>
<dbReference type="OrthoDB" id="10530252at2759"/>
<accession>A0A6A6QPW2</accession>
<protein>
    <submittedName>
        <fullName evidence="2">Uncharacterized protein</fullName>
    </submittedName>
</protein>
<keyword evidence="3" id="KW-1185">Reference proteome</keyword>
<dbReference type="Proteomes" id="UP000799750">
    <property type="component" value="Unassembled WGS sequence"/>
</dbReference>
<name>A0A6A6QPW2_9PEZI</name>
<keyword evidence="1" id="KW-0732">Signal</keyword>
<feature type="chain" id="PRO_5025453437" evidence="1">
    <location>
        <begin position="19"/>
        <end position="193"/>
    </location>
</feature>